<accession>A0A7H0VI11</accession>
<dbReference type="GO" id="GO:0006508">
    <property type="term" value="P:proteolysis"/>
    <property type="evidence" value="ECO:0007669"/>
    <property type="project" value="InterPro"/>
</dbReference>
<proteinExistence type="predicted"/>
<feature type="signal peptide" evidence="1">
    <location>
        <begin position="1"/>
        <end position="26"/>
    </location>
</feature>
<evidence type="ECO:0000313" key="4">
    <source>
        <dbReference type="Proteomes" id="UP000516305"/>
    </source>
</evidence>
<keyword evidence="1" id="KW-0732">Signal</keyword>
<dbReference type="InterPro" id="IPR005151">
    <property type="entry name" value="Tail-specific_protease"/>
</dbReference>
<dbReference type="Proteomes" id="UP000516305">
    <property type="component" value="Chromosome"/>
</dbReference>
<evidence type="ECO:0000259" key="2">
    <source>
        <dbReference type="Pfam" id="PF03572"/>
    </source>
</evidence>
<dbReference type="KEGG" id="chyd:H4K34_05830"/>
<sequence length="516" mass="59203">MYFPRVKKLSLLFLSLSLWSCQNGPAPDEMACADHSFSPDSSIERYQANKGPILNLDYHNKIAPDYLQSDYQILKLMLEEANPNLYRYRSQKEMDSFFDTQICALSDSAYYLDFIRSLAMTFNFMACGHSGWSHRNSYFPYRDTSIKLLPLDLKIEGDQYFIKENYSRNSALKRGMEISKINGRNPNEISHLLSQHMYKDGRSAPKARQEIEKYFRNAYSNFIENPEHFEIQVRKHDRLEKLTLKALSKGKIDSIQKTLAPIAAKPSKFLEFQSWPNKDMAYYRIGWFRNEGIEAMGQNFNHYTDSVFAAIAEEGLDTLIIDLRGNTGGWTANGKKLLSYLLNEPQRYIEEVRFKKLGNFSFQDLILSDQGLNDTMQFAQDSDSLWTWTNYPSLEVQPADSNRFEGQVIILIDEWTRSAAGIFSSLAREYSNALFIGPENACARGGQGGMVMVAQLPWTGVTVHFSTAKYSLNIDPEKVARGLKTDFESLEEWMALHPQSALAIMWKSEVGDSMIY</sequence>
<gene>
    <name evidence="3" type="ORF">H4K34_05830</name>
</gene>
<dbReference type="RefSeq" id="WP_210759886.1">
    <property type="nucleotide sequence ID" value="NZ_CP060139.1"/>
</dbReference>
<protein>
    <recommendedName>
        <fullName evidence="2">Tail specific protease domain-containing protein</fullName>
    </recommendedName>
</protein>
<organism evidence="3 4">
    <name type="scientific">Croceimicrobium hydrocarbonivorans</name>
    <dbReference type="NCBI Taxonomy" id="2761580"/>
    <lineage>
        <taxon>Bacteria</taxon>
        <taxon>Pseudomonadati</taxon>
        <taxon>Bacteroidota</taxon>
        <taxon>Flavobacteriia</taxon>
        <taxon>Flavobacteriales</taxon>
        <taxon>Owenweeksiaceae</taxon>
        <taxon>Croceimicrobium</taxon>
    </lineage>
</organism>
<dbReference type="EMBL" id="CP060139">
    <property type="protein sequence ID" value="QNR25359.1"/>
    <property type="molecule type" value="Genomic_DNA"/>
</dbReference>
<evidence type="ECO:0000313" key="3">
    <source>
        <dbReference type="EMBL" id="QNR25359.1"/>
    </source>
</evidence>
<dbReference type="GO" id="GO:0008236">
    <property type="term" value="F:serine-type peptidase activity"/>
    <property type="evidence" value="ECO:0007669"/>
    <property type="project" value="InterPro"/>
</dbReference>
<feature type="chain" id="PRO_5028844443" description="Tail specific protease domain-containing protein" evidence="1">
    <location>
        <begin position="27"/>
        <end position="516"/>
    </location>
</feature>
<name>A0A7H0VI11_9FLAO</name>
<dbReference type="Pfam" id="PF03572">
    <property type="entry name" value="Peptidase_S41"/>
    <property type="match status" value="1"/>
</dbReference>
<dbReference type="Gene3D" id="3.90.226.10">
    <property type="entry name" value="2-enoyl-CoA Hydratase, Chain A, domain 1"/>
    <property type="match status" value="1"/>
</dbReference>
<dbReference type="AlphaFoldDB" id="A0A7H0VI11"/>
<evidence type="ECO:0000256" key="1">
    <source>
        <dbReference type="SAM" id="SignalP"/>
    </source>
</evidence>
<reference evidence="3 4" key="1">
    <citation type="submission" date="2020-08" db="EMBL/GenBank/DDBJ databases">
        <title>Croceimicrobium hydrocarbonivorans gen. nov., sp. nov., a novel marine bacterium isolated from a bacterial consortium that degrades polyethylene terephthalate.</title>
        <authorList>
            <person name="Liu R."/>
        </authorList>
    </citation>
    <scope>NUCLEOTIDE SEQUENCE [LARGE SCALE GENOMIC DNA]</scope>
    <source>
        <strain evidence="3 4">A20-9</strain>
    </source>
</reference>
<keyword evidence="4" id="KW-1185">Reference proteome</keyword>
<dbReference type="SUPFAM" id="SSF52096">
    <property type="entry name" value="ClpP/crotonase"/>
    <property type="match status" value="1"/>
</dbReference>
<dbReference type="InterPro" id="IPR029045">
    <property type="entry name" value="ClpP/crotonase-like_dom_sf"/>
</dbReference>
<feature type="domain" description="Tail specific protease" evidence="2">
    <location>
        <begin position="293"/>
        <end position="477"/>
    </location>
</feature>